<feature type="compositionally biased region" description="Low complexity" evidence="8">
    <location>
        <begin position="350"/>
        <end position="368"/>
    </location>
</feature>
<proteinExistence type="predicted"/>
<evidence type="ECO:0000313" key="11">
    <source>
        <dbReference type="EMBL" id="KAH0218426.1"/>
    </source>
</evidence>
<evidence type="ECO:0000313" key="12">
    <source>
        <dbReference type="Proteomes" id="UP000767238"/>
    </source>
</evidence>
<dbReference type="PANTHER" id="PTHR23065">
    <property type="entry name" value="PROLINE-SERINE-THREONINE PHOSPHATASE INTERACTING PROTEIN 1"/>
    <property type="match status" value="1"/>
</dbReference>
<feature type="compositionally biased region" description="Low complexity" evidence="8">
    <location>
        <begin position="609"/>
        <end position="618"/>
    </location>
</feature>
<keyword evidence="7" id="KW-0175">Coiled coil</keyword>
<dbReference type="PROSITE" id="PS51741">
    <property type="entry name" value="F_BAR"/>
    <property type="match status" value="1"/>
</dbReference>
<keyword evidence="5" id="KW-0206">Cytoskeleton</keyword>
<feature type="domain" description="SH3" evidence="9">
    <location>
        <begin position="903"/>
        <end position="963"/>
    </location>
</feature>
<dbReference type="GO" id="GO:0009898">
    <property type="term" value="C:cytoplasmic side of plasma membrane"/>
    <property type="evidence" value="ECO:0007669"/>
    <property type="project" value="TreeGrafter"/>
</dbReference>
<reference evidence="11" key="1">
    <citation type="journal article" date="2021" name="J Fungi (Basel)">
        <title>Virulence traits and population genomics of the black yeast Aureobasidium melanogenum.</title>
        <authorList>
            <person name="Cernosa A."/>
            <person name="Sun X."/>
            <person name="Gostincar C."/>
            <person name="Fang C."/>
            <person name="Gunde-Cimerman N."/>
            <person name="Song Z."/>
        </authorList>
    </citation>
    <scope>NUCLEOTIDE SEQUENCE</scope>
    <source>
        <strain evidence="11">EXF-8016</strain>
    </source>
</reference>
<dbReference type="GO" id="GO:1903475">
    <property type="term" value="P:mitotic actomyosin contractile ring assembly"/>
    <property type="evidence" value="ECO:0007669"/>
    <property type="project" value="UniProtKB-ARBA"/>
</dbReference>
<protein>
    <recommendedName>
        <fullName evidence="13">Cell division control protein</fullName>
    </recommendedName>
</protein>
<evidence type="ECO:0000256" key="5">
    <source>
        <dbReference type="ARBA" id="ARBA00023212"/>
    </source>
</evidence>
<feature type="compositionally biased region" description="Polar residues" evidence="8">
    <location>
        <begin position="882"/>
        <end position="896"/>
    </location>
</feature>
<feature type="region of interest" description="Disordered" evidence="8">
    <location>
        <begin position="593"/>
        <end position="900"/>
    </location>
</feature>
<dbReference type="InterPro" id="IPR027267">
    <property type="entry name" value="AH/BAR_dom_sf"/>
</dbReference>
<keyword evidence="3" id="KW-0963">Cytoplasm</keyword>
<evidence type="ECO:0000256" key="7">
    <source>
        <dbReference type="PROSITE-ProRule" id="PRU01077"/>
    </source>
</evidence>
<name>A0A9P8K6K3_AURME</name>
<dbReference type="PANTHER" id="PTHR23065:SF7">
    <property type="entry name" value="NOSTRIN, ISOFORM H"/>
    <property type="match status" value="1"/>
</dbReference>
<evidence type="ECO:0008006" key="13">
    <source>
        <dbReference type="Google" id="ProtNLM"/>
    </source>
</evidence>
<feature type="compositionally biased region" description="Low complexity" evidence="8">
    <location>
        <begin position="324"/>
        <end position="333"/>
    </location>
</feature>
<dbReference type="SMART" id="SM00055">
    <property type="entry name" value="FCH"/>
    <property type="match status" value="1"/>
</dbReference>
<evidence type="ECO:0000256" key="1">
    <source>
        <dbReference type="ARBA" id="ARBA00004245"/>
    </source>
</evidence>
<keyword evidence="4" id="KW-0597">Phosphoprotein</keyword>
<comment type="caution">
    <text evidence="11">The sequence shown here is derived from an EMBL/GenBank/DDBJ whole genome shotgun (WGS) entry which is preliminary data.</text>
</comment>
<evidence type="ECO:0000256" key="3">
    <source>
        <dbReference type="ARBA" id="ARBA00022490"/>
    </source>
</evidence>
<dbReference type="Gene3D" id="1.20.1270.60">
    <property type="entry name" value="Arfaptin homology (AH) domain/BAR domain"/>
    <property type="match status" value="1"/>
</dbReference>
<evidence type="ECO:0000256" key="8">
    <source>
        <dbReference type="SAM" id="MobiDB-lite"/>
    </source>
</evidence>
<dbReference type="GO" id="GO:0005543">
    <property type="term" value="F:phospholipid binding"/>
    <property type="evidence" value="ECO:0007669"/>
    <property type="project" value="TreeGrafter"/>
</dbReference>
<evidence type="ECO:0000256" key="4">
    <source>
        <dbReference type="ARBA" id="ARBA00022553"/>
    </source>
</evidence>
<dbReference type="CDD" id="cd07651">
    <property type="entry name" value="F-BAR_PombeCdc15_like"/>
    <property type="match status" value="1"/>
</dbReference>
<feature type="compositionally biased region" description="Polar residues" evidence="8">
    <location>
        <begin position="447"/>
        <end position="456"/>
    </location>
</feature>
<feature type="compositionally biased region" description="Low complexity" evidence="8">
    <location>
        <begin position="800"/>
        <end position="818"/>
    </location>
</feature>
<feature type="compositionally biased region" description="Polar residues" evidence="8">
    <location>
        <begin position="490"/>
        <end position="500"/>
    </location>
</feature>
<feature type="region of interest" description="Disordered" evidence="8">
    <location>
        <begin position="346"/>
        <end position="545"/>
    </location>
</feature>
<feature type="compositionally biased region" description="Polar residues" evidence="8">
    <location>
        <begin position="730"/>
        <end position="743"/>
    </location>
</feature>
<reference evidence="11" key="2">
    <citation type="submission" date="2021-08" db="EMBL/GenBank/DDBJ databases">
        <authorList>
            <person name="Gostincar C."/>
            <person name="Sun X."/>
            <person name="Song Z."/>
            <person name="Gunde-Cimerman N."/>
        </authorList>
    </citation>
    <scope>NUCLEOTIDE SEQUENCE</scope>
    <source>
        <strain evidence="11">EXF-8016</strain>
    </source>
</reference>
<dbReference type="SUPFAM" id="SSF50044">
    <property type="entry name" value="SH3-domain"/>
    <property type="match status" value="1"/>
</dbReference>
<feature type="compositionally biased region" description="Polar residues" evidence="8">
    <location>
        <begin position="760"/>
        <end position="799"/>
    </location>
</feature>
<dbReference type="InterPro" id="IPR036028">
    <property type="entry name" value="SH3-like_dom_sf"/>
</dbReference>
<dbReference type="GO" id="GO:0106006">
    <property type="term" value="F:cytoskeletal protein-membrane anchor activity"/>
    <property type="evidence" value="ECO:0007669"/>
    <property type="project" value="UniProtKB-ARBA"/>
</dbReference>
<feature type="domain" description="F-BAR" evidence="10">
    <location>
        <begin position="15"/>
        <end position="268"/>
    </location>
</feature>
<feature type="compositionally biased region" description="Polar residues" evidence="8">
    <location>
        <begin position="650"/>
        <end position="665"/>
    </location>
</feature>
<evidence type="ECO:0000259" key="10">
    <source>
        <dbReference type="PROSITE" id="PS51741"/>
    </source>
</evidence>
<evidence type="ECO:0000256" key="6">
    <source>
        <dbReference type="PROSITE-ProRule" id="PRU00192"/>
    </source>
</evidence>
<dbReference type="CDD" id="cd00174">
    <property type="entry name" value="SH3"/>
    <property type="match status" value="1"/>
</dbReference>
<feature type="region of interest" description="Disordered" evidence="8">
    <location>
        <begin position="319"/>
        <end position="338"/>
    </location>
</feature>
<dbReference type="PROSITE" id="PS50002">
    <property type="entry name" value="SH3"/>
    <property type="match status" value="1"/>
</dbReference>
<dbReference type="PRINTS" id="PR00452">
    <property type="entry name" value="SH3DOMAIN"/>
</dbReference>
<dbReference type="SMART" id="SM00326">
    <property type="entry name" value="SH3"/>
    <property type="match status" value="1"/>
</dbReference>
<dbReference type="Proteomes" id="UP000767238">
    <property type="component" value="Unassembled WGS sequence"/>
</dbReference>
<accession>A0A9P8K6K3</accession>
<evidence type="ECO:0000259" key="9">
    <source>
        <dbReference type="PROSITE" id="PS50002"/>
    </source>
</evidence>
<comment type="subcellular location">
    <subcellularLocation>
        <location evidence="1">Cytoplasm</location>
        <location evidence="1">Cytoskeleton</location>
    </subcellularLocation>
</comment>
<sequence>MPATPASEMAPSVSLSFANNFWGKEDAGVDPLLERMHNAKITSDELKSFYTQRAAIEEEYSRKILNLARKPLGSSEAGTLRMSMDVVRGELEAMGKSHQHIAQQMKGELEEPLSTFSGGIKERRKIIQNGIEKLLKTKTQQTHTVNKARDRYEQDCLKIKGYLAQGHMVMGQEERKNKAKLEKTQIQMSATSSEYEQAVKVLEETTARWNREWKAACDKFQDLEEERLDFTKSSLWSFANISSTVCVSDDASCEKIRLSLEDCDVEKDIASFIKDSGTGQEIPDPPKYINFCRGDINDNASDVSDDANYSVAQFQRTMNPAFRSSSPQPSTYSSHHDPASTLAQEMALGSSVNSERSQRSQQSAVVAQPPRRSSQQAAPVNAYQDFPKVPHNEYPMDGMTQFCRLGPPSDRSSIPSPTRPEDDSHSEISNANSFSSIEPPTSPMKLNGSTVSTSSQQEDKTLQKRRSGFFQNHSPFGRRKSKHENAVPASISNAPAQRNTWGPAARPQTASSPARPFGREAKNVGFGNDPLPSPDPEPVDPRANFQLNIGNNVFDVATPDARKRSVATEEPSGELDPIAQALAELKGVTKQASTRVSADRYAGIPTPAPGAGRASPSPMIANSDARAAQRGTPPPSYDQPMRRLGAPQPAFTSKQMQQTTASYMTQKRDMFNAPPRNTPSQMGSRPASRGGDPNEMMRSASPAPLRTSSPAPPRATSPRPSTGYDRRSQPIPQGQGYRSSSPNPYGGAHPNSMPAGRPRAQSTSPIKQQQRPGFNATYASHGNSPVSSMPRSASPNPQFRGSAGPGSRPSSSRGDPAAMAMQLAPAGDQGYPPSSRGSQGAPLRPTSTYYGAEGGWAAASSPRGGAPQQQQQQQQQAQQQQLSTRVRSQSSAGQRQFTKDGRPILQFSRAMYMYQAAIPEELTFAKGDILAVLRLQDDGWWEAEVAGKDGRRGLVPSNYLVAA</sequence>
<feature type="compositionally biased region" description="Low complexity" evidence="8">
    <location>
        <begin position="868"/>
        <end position="881"/>
    </location>
</feature>
<dbReference type="Gene3D" id="2.30.30.40">
    <property type="entry name" value="SH3 Domains"/>
    <property type="match status" value="1"/>
</dbReference>
<gene>
    <name evidence="11" type="ORF">KCV03_g6552</name>
</gene>
<feature type="compositionally biased region" description="Polar residues" evidence="8">
    <location>
        <begin position="427"/>
        <end position="439"/>
    </location>
</feature>
<dbReference type="Pfam" id="PF00611">
    <property type="entry name" value="FCH"/>
    <property type="match status" value="1"/>
</dbReference>
<dbReference type="Pfam" id="PF00018">
    <property type="entry name" value="SH3_1"/>
    <property type="match status" value="1"/>
</dbReference>
<dbReference type="GO" id="GO:0120104">
    <property type="term" value="C:mitotic actomyosin contractile ring, proximal layer"/>
    <property type="evidence" value="ECO:0007669"/>
    <property type="project" value="UniProtKB-ARBA"/>
</dbReference>
<feature type="non-terminal residue" evidence="11">
    <location>
        <position position="963"/>
    </location>
</feature>
<keyword evidence="2 6" id="KW-0728">SH3 domain</keyword>
<dbReference type="OrthoDB" id="27823at2759"/>
<dbReference type="FunFam" id="2.30.30.40:FF:000164">
    <property type="entry name" value="Cell division control protein"/>
    <property type="match status" value="1"/>
</dbReference>
<dbReference type="SUPFAM" id="SSF103657">
    <property type="entry name" value="BAR/IMD domain-like"/>
    <property type="match status" value="1"/>
</dbReference>
<organism evidence="11 12">
    <name type="scientific">Aureobasidium melanogenum</name>
    <name type="common">Aureobasidium pullulans var. melanogenum</name>
    <dbReference type="NCBI Taxonomy" id="46634"/>
    <lineage>
        <taxon>Eukaryota</taxon>
        <taxon>Fungi</taxon>
        <taxon>Dikarya</taxon>
        <taxon>Ascomycota</taxon>
        <taxon>Pezizomycotina</taxon>
        <taxon>Dothideomycetes</taxon>
        <taxon>Dothideomycetidae</taxon>
        <taxon>Dothideales</taxon>
        <taxon>Saccotheciaceae</taxon>
        <taxon>Aureobasidium</taxon>
    </lineage>
</organism>
<dbReference type="InterPro" id="IPR001452">
    <property type="entry name" value="SH3_domain"/>
</dbReference>
<dbReference type="InterPro" id="IPR001060">
    <property type="entry name" value="FCH_dom"/>
</dbReference>
<evidence type="ECO:0000256" key="2">
    <source>
        <dbReference type="ARBA" id="ARBA00022443"/>
    </source>
</evidence>
<dbReference type="EMBL" id="JAHFYH010000049">
    <property type="protein sequence ID" value="KAH0218426.1"/>
    <property type="molecule type" value="Genomic_DNA"/>
</dbReference>
<dbReference type="FunFam" id="1.20.1270.60:FF:000045">
    <property type="entry name" value="Cell division control protein"/>
    <property type="match status" value="1"/>
</dbReference>
<dbReference type="AlphaFoldDB" id="A0A9P8K6K3"/>
<dbReference type="InterPro" id="IPR031160">
    <property type="entry name" value="F_BAR_dom"/>
</dbReference>